<organism evidence="1 2">
    <name type="scientific">Amborella trichopoda</name>
    <dbReference type="NCBI Taxonomy" id="13333"/>
    <lineage>
        <taxon>Eukaryota</taxon>
        <taxon>Viridiplantae</taxon>
        <taxon>Streptophyta</taxon>
        <taxon>Embryophyta</taxon>
        <taxon>Tracheophyta</taxon>
        <taxon>Spermatophyta</taxon>
        <taxon>Magnoliopsida</taxon>
        <taxon>Amborellales</taxon>
        <taxon>Amborellaceae</taxon>
        <taxon>Amborella</taxon>
    </lineage>
</organism>
<name>U5DBP1_AMBTC</name>
<dbReference type="AlphaFoldDB" id="U5DBP1"/>
<proteinExistence type="predicted"/>
<evidence type="ECO:0000313" key="2">
    <source>
        <dbReference type="Proteomes" id="UP000017836"/>
    </source>
</evidence>
<dbReference type="Proteomes" id="UP000017836">
    <property type="component" value="Unassembled WGS sequence"/>
</dbReference>
<dbReference type="EMBL" id="KI392068">
    <property type="protein sequence ID" value="ERN19615.1"/>
    <property type="molecule type" value="Genomic_DNA"/>
</dbReference>
<sequence length="62" mass="7215">MTHLKRPLILDCSTRDEEEMNPLPPLWPMLLVPYLDMDGQPFHLSVQEVQCTPTRHHPIPSL</sequence>
<evidence type="ECO:0000313" key="1">
    <source>
        <dbReference type="EMBL" id="ERN19615.1"/>
    </source>
</evidence>
<dbReference type="HOGENOM" id="CLU_2907092_0_0_1"/>
<keyword evidence="2" id="KW-1185">Reference proteome</keyword>
<reference evidence="2" key="1">
    <citation type="journal article" date="2013" name="Science">
        <title>The Amborella genome and the evolution of flowering plants.</title>
        <authorList>
            <consortium name="Amborella Genome Project"/>
        </authorList>
    </citation>
    <scope>NUCLEOTIDE SEQUENCE [LARGE SCALE GENOMIC DNA]</scope>
</reference>
<protein>
    <submittedName>
        <fullName evidence="1">Uncharacterized protein</fullName>
    </submittedName>
</protein>
<dbReference type="Gramene" id="ERN19615">
    <property type="protein sequence ID" value="ERN19615"/>
    <property type="gene ID" value="AMTR_s00062p00133370"/>
</dbReference>
<gene>
    <name evidence="1" type="ORF">AMTR_s00062p00133370</name>
</gene>
<accession>U5DBP1</accession>